<keyword evidence="10" id="KW-1185">Reference proteome</keyword>
<dbReference type="PROSITE" id="PS00688">
    <property type="entry name" value="SIGMA54_INTERACT_3"/>
    <property type="match status" value="1"/>
</dbReference>
<dbReference type="PROSITE" id="PS50110">
    <property type="entry name" value="RESPONSE_REGULATORY"/>
    <property type="match status" value="1"/>
</dbReference>
<dbReference type="InterPro" id="IPR025943">
    <property type="entry name" value="Sigma_54_int_dom_ATP-bd_2"/>
</dbReference>
<dbReference type="Gene3D" id="3.40.50.2300">
    <property type="match status" value="1"/>
</dbReference>
<keyword evidence="6" id="KW-0597">Phosphoprotein</keyword>
<keyword evidence="4" id="KW-0238">DNA-binding</keyword>
<reference evidence="9" key="1">
    <citation type="submission" date="2021-07" db="EMBL/GenBank/DDBJ databases">
        <title>Neiella marina sp. nov., isolated from the intestinal content of sea cucumber Apostichopus japonicus.</title>
        <authorList>
            <person name="Bai X."/>
        </authorList>
    </citation>
    <scope>NUCLEOTIDE SEQUENCE</scope>
    <source>
        <strain evidence="9">126</strain>
    </source>
</reference>
<gene>
    <name evidence="9" type="ORF">K0504_05560</name>
</gene>
<evidence type="ECO:0000313" key="9">
    <source>
        <dbReference type="EMBL" id="MBW8190498.1"/>
    </source>
</evidence>
<dbReference type="PROSITE" id="PS00676">
    <property type="entry name" value="SIGMA54_INTERACT_2"/>
    <property type="match status" value="1"/>
</dbReference>
<dbReference type="PANTHER" id="PTHR32071:SF86">
    <property type="entry name" value="TWO COMPONENT SIGNAL TRANSDUCTION SYSTEM SIGMA54-DEPENDENT RESPONSE REGULATOR FIS FAMILY"/>
    <property type="match status" value="1"/>
</dbReference>
<dbReference type="PROSITE" id="PS50045">
    <property type="entry name" value="SIGMA54_INTERACT_4"/>
    <property type="match status" value="1"/>
</dbReference>
<keyword evidence="5" id="KW-0804">Transcription</keyword>
<dbReference type="InterPro" id="IPR001789">
    <property type="entry name" value="Sig_transdc_resp-reg_receiver"/>
</dbReference>
<evidence type="ECO:0000313" key="10">
    <source>
        <dbReference type="Proteomes" id="UP001166251"/>
    </source>
</evidence>
<dbReference type="InterPro" id="IPR027417">
    <property type="entry name" value="P-loop_NTPase"/>
</dbReference>
<dbReference type="Proteomes" id="UP001166251">
    <property type="component" value="Unassembled WGS sequence"/>
</dbReference>
<dbReference type="InterPro" id="IPR002078">
    <property type="entry name" value="Sigma_54_int"/>
</dbReference>
<evidence type="ECO:0000256" key="6">
    <source>
        <dbReference type="PROSITE-ProRule" id="PRU00169"/>
    </source>
</evidence>
<evidence type="ECO:0000256" key="3">
    <source>
        <dbReference type="ARBA" id="ARBA00023015"/>
    </source>
</evidence>
<evidence type="ECO:0000256" key="2">
    <source>
        <dbReference type="ARBA" id="ARBA00022840"/>
    </source>
</evidence>
<dbReference type="Gene3D" id="1.10.8.60">
    <property type="match status" value="1"/>
</dbReference>
<dbReference type="SUPFAM" id="SSF52540">
    <property type="entry name" value="P-loop containing nucleoside triphosphate hydrolases"/>
    <property type="match status" value="1"/>
</dbReference>
<dbReference type="Gene3D" id="3.40.50.300">
    <property type="entry name" value="P-loop containing nucleotide triphosphate hydrolases"/>
    <property type="match status" value="1"/>
</dbReference>
<keyword evidence="2" id="KW-0067">ATP-binding</keyword>
<proteinExistence type="predicted"/>
<keyword evidence="3" id="KW-0805">Transcription regulation</keyword>
<dbReference type="InterPro" id="IPR003593">
    <property type="entry name" value="AAA+_ATPase"/>
</dbReference>
<name>A0ABS7EDV1_9GAMM</name>
<dbReference type="EMBL" id="JAHZSS010000004">
    <property type="protein sequence ID" value="MBW8190498.1"/>
    <property type="molecule type" value="Genomic_DNA"/>
</dbReference>
<keyword evidence="1" id="KW-0547">Nucleotide-binding</keyword>
<feature type="domain" description="Response regulatory" evidence="8">
    <location>
        <begin position="3"/>
        <end position="122"/>
    </location>
</feature>
<dbReference type="PANTHER" id="PTHR32071">
    <property type="entry name" value="TRANSCRIPTIONAL REGULATORY PROTEIN"/>
    <property type="match status" value="1"/>
</dbReference>
<dbReference type="InterPro" id="IPR058031">
    <property type="entry name" value="AAA_lid_NorR"/>
</dbReference>
<dbReference type="SUPFAM" id="SSF52172">
    <property type="entry name" value="CheY-like"/>
    <property type="match status" value="1"/>
</dbReference>
<protein>
    <submittedName>
        <fullName evidence="9">Sigma-54 dependent transcriptional regulator</fullName>
    </submittedName>
</protein>
<dbReference type="InterPro" id="IPR025944">
    <property type="entry name" value="Sigma_54_int_dom_CS"/>
</dbReference>
<dbReference type="Gene3D" id="1.10.10.60">
    <property type="entry name" value="Homeodomain-like"/>
    <property type="match status" value="1"/>
</dbReference>
<dbReference type="InterPro" id="IPR009057">
    <property type="entry name" value="Homeodomain-like_sf"/>
</dbReference>
<dbReference type="RefSeq" id="WP_220103182.1">
    <property type="nucleotide sequence ID" value="NZ_JAHZSS010000004.1"/>
</dbReference>
<dbReference type="CDD" id="cd00009">
    <property type="entry name" value="AAA"/>
    <property type="match status" value="1"/>
</dbReference>
<evidence type="ECO:0000259" key="8">
    <source>
        <dbReference type="PROSITE" id="PS50110"/>
    </source>
</evidence>
<organism evidence="9 10">
    <name type="scientific">Neiella holothuriorum</name>
    <dbReference type="NCBI Taxonomy" id="2870530"/>
    <lineage>
        <taxon>Bacteria</taxon>
        <taxon>Pseudomonadati</taxon>
        <taxon>Pseudomonadota</taxon>
        <taxon>Gammaproteobacteria</taxon>
        <taxon>Alteromonadales</taxon>
        <taxon>Echinimonadaceae</taxon>
        <taxon>Neiella</taxon>
    </lineage>
</organism>
<evidence type="ECO:0000256" key="4">
    <source>
        <dbReference type="ARBA" id="ARBA00023125"/>
    </source>
</evidence>
<dbReference type="InterPro" id="IPR011006">
    <property type="entry name" value="CheY-like_superfamily"/>
</dbReference>
<evidence type="ECO:0000256" key="1">
    <source>
        <dbReference type="ARBA" id="ARBA00022741"/>
    </source>
</evidence>
<dbReference type="Pfam" id="PF00072">
    <property type="entry name" value="Response_reg"/>
    <property type="match status" value="1"/>
</dbReference>
<dbReference type="InterPro" id="IPR002197">
    <property type="entry name" value="HTH_Fis"/>
</dbReference>
<dbReference type="SMART" id="SM00448">
    <property type="entry name" value="REC"/>
    <property type="match status" value="1"/>
</dbReference>
<accession>A0ABS7EDV1</accession>
<dbReference type="CDD" id="cd00156">
    <property type="entry name" value="REC"/>
    <property type="match status" value="1"/>
</dbReference>
<dbReference type="PRINTS" id="PR01590">
    <property type="entry name" value="HTHFIS"/>
</dbReference>
<feature type="domain" description="Sigma-54 factor interaction" evidence="7">
    <location>
        <begin position="138"/>
        <end position="358"/>
    </location>
</feature>
<dbReference type="SUPFAM" id="SSF46689">
    <property type="entry name" value="Homeodomain-like"/>
    <property type="match status" value="1"/>
</dbReference>
<dbReference type="SMART" id="SM00382">
    <property type="entry name" value="AAA"/>
    <property type="match status" value="1"/>
</dbReference>
<evidence type="ECO:0000256" key="5">
    <source>
        <dbReference type="ARBA" id="ARBA00023163"/>
    </source>
</evidence>
<comment type="caution">
    <text evidence="9">The sequence shown here is derived from an EMBL/GenBank/DDBJ whole genome shotgun (WGS) entry which is preliminary data.</text>
</comment>
<dbReference type="Pfam" id="PF25601">
    <property type="entry name" value="AAA_lid_14"/>
    <property type="match status" value="1"/>
</dbReference>
<dbReference type="Pfam" id="PF00158">
    <property type="entry name" value="Sigma54_activat"/>
    <property type="match status" value="1"/>
</dbReference>
<sequence length="423" mass="46558">MGRVLVVDDNPDILDALELLLSLHEHEVITASSMQQAITCMERRKIDLVIQDMNFTNGLTSGNEGRELFYKLKQLNPTVPIIVITAWTHLHNAVELVKAGATDYLPKPWDDSRLLELVSEHINNQAQQNQSAAPVTGLTSNNPAMKQLLAQAAKVAQANVNVLITGPNGAGKEVIADAVQAQSERSSAPWIKVNMGALPGELMEAELFGAKAGAFTGANSTRQGRFEAADGGTLFLDEIGNLSLSGQMKLLRVLQSGEYERLGSSQTRTVDVRVIAATNADLPAAIRTGTFREDLYYRLNVVSLQVPALSQRKEDIVPLAQLFIGEHELTDSAKQWLISQPWPGNVRELQNCCQRAVVFSSSGQLKADDFGQQQQIEVQSEQQQIESALTEHNWVIKKAAESLGLTRQALYRRIEKYQLSQHD</sequence>
<evidence type="ECO:0000259" key="7">
    <source>
        <dbReference type="PROSITE" id="PS50045"/>
    </source>
</evidence>
<feature type="modified residue" description="4-aspartylphosphate" evidence="6">
    <location>
        <position position="52"/>
    </location>
</feature>